<dbReference type="Proteomes" id="UP000319219">
    <property type="component" value="Unassembled WGS sequence"/>
</dbReference>
<reference evidence="2 3" key="1">
    <citation type="submission" date="2019-07" db="EMBL/GenBank/DDBJ databases">
        <title>Paenibacillus ottowii sp. nov. isolated from a fermentation system processing bovine manure.</title>
        <authorList>
            <person name="Velazquez L.F."/>
            <person name="Rajbanshi S."/>
            <person name="Guan S."/>
            <person name="Hinchee M."/>
            <person name="Welsh A."/>
        </authorList>
    </citation>
    <scope>NUCLEOTIDE SEQUENCE [LARGE SCALE GENOMIC DNA]</scope>
    <source>
        <strain evidence="2 3">MS2379</strain>
    </source>
</reference>
<comment type="caution">
    <text evidence="2">The sequence shown here is derived from an EMBL/GenBank/DDBJ whole genome shotgun (WGS) entry which is preliminary data.</text>
</comment>
<feature type="transmembrane region" description="Helical" evidence="1">
    <location>
        <begin position="64"/>
        <end position="82"/>
    </location>
</feature>
<sequence length="277" mass="31203">MKVLIRIEFEKLIHQKWTWFMLVSCIPFAYALITYFMWVDQRHLPDSPFYVAASMSASRGMKESIYLFGNLMVALLAGLLYTEEFQGGKLRMFFLRSYSRGQIFVSKWMIMNLFILLMMAILGVSFTIFGVMKLPSPPEVMISGNRIPSTDAAILFYTLKQYALDFATLIGGGGLFIWIAMYCRTAARTIGIATIYIIISMFATSIFDPGSPLITENAFLLALIYAGLIPGMQIVGVEKALSGDEYAQISIAVGLVIYFFVCIVAARRKFTRADYLN</sequence>
<feature type="transmembrane region" description="Helical" evidence="1">
    <location>
        <begin position="249"/>
        <end position="267"/>
    </location>
</feature>
<feature type="transmembrane region" description="Helical" evidence="1">
    <location>
        <begin position="103"/>
        <end position="131"/>
    </location>
</feature>
<keyword evidence="1" id="KW-0812">Transmembrane</keyword>
<dbReference type="Pfam" id="PF12730">
    <property type="entry name" value="ABC2_membrane_4"/>
    <property type="match status" value="1"/>
</dbReference>
<keyword evidence="1" id="KW-0472">Membrane</keyword>
<feature type="transmembrane region" description="Helical" evidence="1">
    <location>
        <begin position="190"/>
        <end position="207"/>
    </location>
</feature>
<feature type="transmembrane region" description="Helical" evidence="1">
    <location>
        <begin position="20"/>
        <end position="38"/>
    </location>
</feature>
<keyword evidence="1" id="KW-1133">Transmembrane helix</keyword>
<organism evidence="2 3">
    <name type="scientific">Paenibacillus ottowii</name>
    <dbReference type="NCBI Taxonomy" id="2315729"/>
    <lineage>
        <taxon>Bacteria</taxon>
        <taxon>Bacillati</taxon>
        <taxon>Bacillota</taxon>
        <taxon>Bacilli</taxon>
        <taxon>Bacillales</taxon>
        <taxon>Paenibacillaceae</taxon>
        <taxon>Paenibacillus</taxon>
    </lineage>
</organism>
<evidence type="ECO:0000313" key="2">
    <source>
        <dbReference type="EMBL" id="TQR98630.1"/>
    </source>
</evidence>
<gene>
    <name evidence="2" type="ORF">FKV70_10620</name>
</gene>
<dbReference type="PANTHER" id="PTHR37305:SF1">
    <property type="entry name" value="MEMBRANE PROTEIN"/>
    <property type="match status" value="1"/>
</dbReference>
<dbReference type="PANTHER" id="PTHR37305">
    <property type="entry name" value="INTEGRAL MEMBRANE PROTEIN-RELATED"/>
    <property type="match status" value="1"/>
</dbReference>
<proteinExistence type="predicted"/>
<accession>A0ABY3B4F8</accession>
<protein>
    <submittedName>
        <fullName evidence="2">ABC transporter permease</fullName>
    </submittedName>
</protein>
<dbReference type="RefSeq" id="WP_058712046.1">
    <property type="nucleotide sequence ID" value="NZ_VIJZ01000004.1"/>
</dbReference>
<keyword evidence="3" id="KW-1185">Reference proteome</keyword>
<feature type="transmembrane region" description="Helical" evidence="1">
    <location>
        <begin position="162"/>
        <end position="183"/>
    </location>
</feature>
<evidence type="ECO:0000313" key="3">
    <source>
        <dbReference type="Proteomes" id="UP000319219"/>
    </source>
</evidence>
<dbReference type="EMBL" id="VIJZ01000004">
    <property type="protein sequence ID" value="TQR98630.1"/>
    <property type="molecule type" value="Genomic_DNA"/>
</dbReference>
<evidence type="ECO:0000256" key="1">
    <source>
        <dbReference type="SAM" id="Phobius"/>
    </source>
</evidence>
<name>A0ABY3B4F8_9BACL</name>